<reference evidence="9" key="1">
    <citation type="journal article" date="2020" name="mSystems">
        <title>Genome- and Community-Level Interaction Insights into Carbon Utilization and Element Cycling Functions of Hydrothermarchaeota in Hydrothermal Sediment.</title>
        <authorList>
            <person name="Zhou Z."/>
            <person name="Liu Y."/>
            <person name="Xu W."/>
            <person name="Pan J."/>
            <person name="Luo Z.H."/>
            <person name="Li M."/>
        </authorList>
    </citation>
    <scope>NUCLEOTIDE SEQUENCE [LARGE SCALE GENOMIC DNA]</scope>
    <source>
        <strain evidence="9">SpSt-548</strain>
    </source>
</reference>
<keyword evidence="5 7" id="KW-0573">Peptidoglycan synthesis</keyword>
<dbReference type="GO" id="GO:0016740">
    <property type="term" value="F:transferase activity"/>
    <property type="evidence" value="ECO:0007669"/>
    <property type="project" value="UniProtKB-KW"/>
</dbReference>
<evidence type="ECO:0000313" key="9">
    <source>
        <dbReference type="EMBL" id="HGS04734.1"/>
    </source>
</evidence>
<keyword evidence="4 7" id="KW-0133">Cell shape</keyword>
<dbReference type="Pfam" id="PF03734">
    <property type="entry name" value="YkuD"/>
    <property type="match status" value="1"/>
</dbReference>
<dbReference type="InterPro" id="IPR038063">
    <property type="entry name" value="Transpep_catalytic_dom"/>
</dbReference>
<dbReference type="SUPFAM" id="SSF141523">
    <property type="entry name" value="L,D-transpeptidase catalytic domain-like"/>
    <property type="match status" value="1"/>
</dbReference>
<organism evidence="9">
    <name type="scientific">Desulfobacca acetoxidans</name>
    <dbReference type="NCBI Taxonomy" id="60893"/>
    <lineage>
        <taxon>Bacteria</taxon>
        <taxon>Pseudomonadati</taxon>
        <taxon>Thermodesulfobacteriota</taxon>
        <taxon>Desulfobaccia</taxon>
        <taxon>Desulfobaccales</taxon>
        <taxon>Desulfobaccaceae</taxon>
        <taxon>Desulfobacca</taxon>
    </lineage>
</organism>
<sequence length="249" mass="27792">MQSHFRIIARRQGSLTLRPIFGSMARITRIRNFGGGTTMRKLLCMLGGLFVLLGLAGCTVTPERPPQVVEEPPVTVPKEPPLTAEQQQLKVILEKNGFGTIGAKPTILVVRKLTRKLTVYRGLNPLKTYPVVLGANPKNDKLCQGDHCTPEGVYRVAAKFDHPRWDKFILLNYPTTENWLKFGRAKRAGKIPLEAQIGGEIGIHGTHDEAMNYRGENWTQGCVSMHNQDINEIYPLVSADNTLIVIKKE</sequence>
<gene>
    <name evidence="9" type="ORF">ENT08_03200</name>
</gene>
<evidence type="ECO:0000256" key="7">
    <source>
        <dbReference type="PROSITE-ProRule" id="PRU01373"/>
    </source>
</evidence>
<dbReference type="GO" id="GO:0071555">
    <property type="term" value="P:cell wall organization"/>
    <property type="evidence" value="ECO:0007669"/>
    <property type="project" value="UniProtKB-UniRule"/>
</dbReference>
<evidence type="ECO:0000256" key="1">
    <source>
        <dbReference type="ARBA" id="ARBA00004752"/>
    </source>
</evidence>
<dbReference type="CDD" id="cd16913">
    <property type="entry name" value="YkuD_like"/>
    <property type="match status" value="1"/>
</dbReference>
<dbReference type="EMBL" id="DSXI01000184">
    <property type="protein sequence ID" value="HGS04734.1"/>
    <property type="molecule type" value="Genomic_DNA"/>
</dbReference>
<dbReference type="Gene3D" id="2.40.440.10">
    <property type="entry name" value="L,D-transpeptidase catalytic domain-like"/>
    <property type="match status" value="1"/>
</dbReference>
<evidence type="ECO:0000256" key="6">
    <source>
        <dbReference type="ARBA" id="ARBA00023316"/>
    </source>
</evidence>
<feature type="domain" description="L,D-TPase catalytic" evidence="8">
    <location>
        <begin position="106"/>
        <end position="246"/>
    </location>
</feature>
<accession>A0A7V4G7A6</accession>
<dbReference type="PANTHER" id="PTHR36699:SF1">
    <property type="entry name" value="L,D-TRANSPEPTIDASE YAFK-RELATED"/>
    <property type="match status" value="1"/>
</dbReference>
<keyword evidence="3" id="KW-0808">Transferase</keyword>
<dbReference type="InterPro" id="IPR005490">
    <property type="entry name" value="LD_TPept_cat_dom"/>
</dbReference>
<comment type="similarity">
    <text evidence="2">Belongs to the YkuD family.</text>
</comment>
<comment type="pathway">
    <text evidence="1 7">Cell wall biogenesis; peptidoglycan biosynthesis.</text>
</comment>
<dbReference type="PANTHER" id="PTHR36699">
    <property type="entry name" value="LD-TRANSPEPTIDASE"/>
    <property type="match status" value="1"/>
</dbReference>
<comment type="caution">
    <text evidence="9">The sequence shown here is derived from an EMBL/GenBank/DDBJ whole genome shotgun (WGS) entry which is preliminary data.</text>
</comment>
<dbReference type="GO" id="GO:0009252">
    <property type="term" value="P:peptidoglycan biosynthetic process"/>
    <property type="evidence" value="ECO:0007669"/>
    <property type="project" value="UniProtKB-UniPathway"/>
</dbReference>
<protein>
    <submittedName>
        <fullName evidence="9">Murein L,D-transpeptidase</fullName>
    </submittedName>
</protein>
<dbReference type="UniPathway" id="UPA00219"/>
<evidence type="ECO:0000256" key="3">
    <source>
        <dbReference type="ARBA" id="ARBA00022679"/>
    </source>
</evidence>
<evidence type="ECO:0000259" key="8">
    <source>
        <dbReference type="PROSITE" id="PS52029"/>
    </source>
</evidence>
<evidence type="ECO:0000256" key="4">
    <source>
        <dbReference type="ARBA" id="ARBA00022960"/>
    </source>
</evidence>
<evidence type="ECO:0000256" key="2">
    <source>
        <dbReference type="ARBA" id="ARBA00005992"/>
    </source>
</evidence>
<dbReference type="PROSITE" id="PS52029">
    <property type="entry name" value="LD_TPASE"/>
    <property type="match status" value="1"/>
</dbReference>
<dbReference type="GO" id="GO:0004180">
    <property type="term" value="F:carboxypeptidase activity"/>
    <property type="evidence" value="ECO:0007669"/>
    <property type="project" value="UniProtKB-ARBA"/>
</dbReference>
<keyword evidence="6 7" id="KW-0961">Cell wall biogenesis/degradation</keyword>
<proteinExistence type="inferred from homology"/>
<feature type="active site" description="Proton donor/acceptor" evidence="7">
    <location>
        <position position="204"/>
    </location>
</feature>
<dbReference type="AlphaFoldDB" id="A0A7V4G7A6"/>
<name>A0A7V4G7A6_9BACT</name>
<dbReference type="GO" id="GO:0008360">
    <property type="term" value="P:regulation of cell shape"/>
    <property type="evidence" value="ECO:0007669"/>
    <property type="project" value="UniProtKB-UniRule"/>
</dbReference>
<feature type="active site" description="Nucleophile" evidence="7">
    <location>
        <position position="222"/>
    </location>
</feature>
<evidence type="ECO:0000256" key="5">
    <source>
        <dbReference type="ARBA" id="ARBA00022984"/>
    </source>
</evidence>